<comment type="subcellular location">
    <subcellularLocation>
        <location evidence="6">Cytoplasm</location>
    </subcellularLocation>
</comment>
<dbReference type="Gene3D" id="3.40.1350.10">
    <property type="match status" value="1"/>
</dbReference>
<keyword evidence="2 6" id="KW-0540">Nuclease</keyword>
<reference evidence="10 11" key="1">
    <citation type="submission" date="2018-08" db="EMBL/GenBank/DDBJ databases">
        <title>Sequencing the genomes of 1000 actinobacteria strains.</title>
        <authorList>
            <person name="Klenk H.-P."/>
        </authorList>
    </citation>
    <scope>NUCLEOTIDE SEQUENCE [LARGE SCALE GENOMIC DNA]</scope>
    <source>
        <strain evidence="10 11">DSM 22891</strain>
    </source>
</reference>
<comment type="function">
    <text evidence="6">Cleaves both 3' and 5' ssDNA extremities of branched DNA structures.</text>
</comment>
<evidence type="ECO:0000259" key="8">
    <source>
        <dbReference type="Pfam" id="PF01939"/>
    </source>
</evidence>
<gene>
    <name evidence="6" type="primary">nucS</name>
    <name evidence="10" type="ORF">DFJ64_0766</name>
</gene>
<keyword evidence="5 6" id="KW-0238">DNA-binding</keyword>
<keyword evidence="4 6" id="KW-0378">Hydrolase</keyword>
<dbReference type="GO" id="GO:0003677">
    <property type="term" value="F:DNA binding"/>
    <property type="evidence" value="ECO:0007669"/>
    <property type="project" value="UniProtKB-KW"/>
</dbReference>
<keyword evidence="1 6" id="KW-0963">Cytoplasm</keyword>
<evidence type="ECO:0000256" key="6">
    <source>
        <dbReference type="HAMAP-Rule" id="MF_00722"/>
    </source>
</evidence>
<dbReference type="Gene3D" id="2.70.180.20">
    <property type="match status" value="1"/>
</dbReference>
<evidence type="ECO:0000313" key="11">
    <source>
        <dbReference type="Proteomes" id="UP000256485"/>
    </source>
</evidence>
<feature type="domain" description="Endonuclease NucS C-terminal" evidence="8">
    <location>
        <begin position="141"/>
        <end position="261"/>
    </location>
</feature>
<feature type="domain" description="Endonuclease NucS N-terminal PH-like" evidence="9">
    <location>
        <begin position="37"/>
        <end position="134"/>
    </location>
</feature>
<evidence type="ECO:0000256" key="2">
    <source>
        <dbReference type="ARBA" id="ARBA00022722"/>
    </source>
</evidence>
<sequence length="261" mass="29197">MSRKHQERSRRPRRRRASTPRRQAVIVRARPASLPWVRLVIATCQVDYVGRLTAHLPPAKRLILVKADGSVSIHNDDRAYKPLNWMSPPCTLVEEPATESEPARWTVTGKDGGQLVITIEEIFHDSTHDLGVDPGLQKDGVEAHLQELLAEHPSVLGEGWTLVRREYPTAIGPVDLLLRDANGAAVAVEVKRRGEIDGVEQLTRYLELLNRDPLLAPVRGVFAAQEIKPQARVLANDRGIECVTLDYDALRGIPRDEMTLF</sequence>
<dbReference type="NCBIfam" id="NF002876">
    <property type="entry name" value="PRK03298.1"/>
    <property type="match status" value="1"/>
</dbReference>
<evidence type="ECO:0000256" key="7">
    <source>
        <dbReference type="SAM" id="MobiDB-lite"/>
    </source>
</evidence>
<dbReference type="EMBL" id="QTUC01000001">
    <property type="protein sequence ID" value="REF35387.1"/>
    <property type="molecule type" value="Genomic_DNA"/>
</dbReference>
<dbReference type="InterPro" id="IPR011856">
    <property type="entry name" value="tRNA_endonuc-like_dom_sf"/>
</dbReference>
<keyword evidence="3 6" id="KW-0255">Endonuclease</keyword>
<dbReference type="Pfam" id="PF21003">
    <property type="entry name" value="NucS_N"/>
    <property type="match status" value="1"/>
</dbReference>
<dbReference type="PANTHER" id="PTHR38814:SF1">
    <property type="entry name" value="ENDONUCLEASE NUCS"/>
    <property type="match status" value="1"/>
</dbReference>
<dbReference type="AlphaFoldDB" id="A0A3D9V1J8"/>
<protein>
    <recommendedName>
        <fullName evidence="6">Endonuclease NucS</fullName>
        <ecNumber evidence="6">3.1.-.-</ecNumber>
    </recommendedName>
</protein>
<accession>A0A3D9V1J8</accession>
<dbReference type="PANTHER" id="PTHR38814">
    <property type="entry name" value="ENDONUCLEASE NUCS"/>
    <property type="match status" value="1"/>
</dbReference>
<evidence type="ECO:0000259" key="9">
    <source>
        <dbReference type="Pfam" id="PF21003"/>
    </source>
</evidence>
<comment type="caution">
    <text evidence="10">The sequence shown here is derived from an EMBL/GenBank/DDBJ whole genome shotgun (WGS) entry which is preliminary data.</text>
</comment>
<evidence type="ECO:0000256" key="5">
    <source>
        <dbReference type="ARBA" id="ARBA00023125"/>
    </source>
</evidence>
<evidence type="ECO:0000256" key="4">
    <source>
        <dbReference type="ARBA" id="ARBA00022801"/>
    </source>
</evidence>
<comment type="similarity">
    <text evidence="6">Belongs to the NucS endonuclease family.</text>
</comment>
<dbReference type="InterPro" id="IPR049173">
    <property type="entry name" value="NucS_N_sf"/>
</dbReference>
<organism evidence="10 11">
    <name type="scientific">Thermasporomyces composti</name>
    <dbReference type="NCBI Taxonomy" id="696763"/>
    <lineage>
        <taxon>Bacteria</taxon>
        <taxon>Bacillati</taxon>
        <taxon>Actinomycetota</taxon>
        <taxon>Actinomycetes</taxon>
        <taxon>Propionibacteriales</taxon>
        <taxon>Nocardioidaceae</taxon>
        <taxon>Thermasporomyces</taxon>
    </lineage>
</organism>
<dbReference type="GO" id="GO:0000014">
    <property type="term" value="F:single-stranded DNA endodeoxyribonuclease activity"/>
    <property type="evidence" value="ECO:0007669"/>
    <property type="project" value="UniProtKB-UniRule"/>
</dbReference>
<feature type="region of interest" description="Disordered" evidence="7">
    <location>
        <begin position="1"/>
        <end position="22"/>
    </location>
</feature>
<dbReference type="CDD" id="cd22341">
    <property type="entry name" value="NucS-like"/>
    <property type="match status" value="1"/>
</dbReference>
<keyword evidence="11" id="KW-1185">Reference proteome</keyword>
<evidence type="ECO:0000313" key="10">
    <source>
        <dbReference type="EMBL" id="REF35387.1"/>
    </source>
</evidence>
<dbReference type="Pfam" id="PF01939">
    <property type="entry name" value="NucS_C"/>
    <property type="match status" value="1"/>
</dbReference>
<dbReference type="GO" id="GO:0005737">
    <property type="term" value="C:cytoplasm"/>
    <property type="evidence" value="ECO:0007669"/>
    <property type="project" value="UniProtKB-SubCell"/>
</dbReference>
<dbReference type="InterPro" id="IPR048302">
    <property type="entry name" value="NucS_N"/>
</dbReference>
<dbReference type="HAMAP" id="MF_00722">
    <property type="entry name" value="NucS"/>
    <property type="match status" value="1"/>
</dbReference>
<proteinExistence type="inferred from homology"/>
<feature type="compositionally biased region" description="Basic residues" evidence="7">
    <location>
        <begin position="1"/>
        <end position="19"/>
    </location>
</feature>
<name>A0A3D9V1J8_THECX</name>
<dbReference type="EC" id="3.1.-.-" evidence="6"/>
<dbReference type="InterPro" id="IPR002793">
    <property type="entry name" value="Endonuclease_NucS"/>
</dbReference>
<evidence type="ECO:0000256" key="3">
    <source>
        <dbReference type="ARBA" id="ARBA00022759"/>
    </source>
</evidence>
<dbReference type="InterPro" id="IPR048301">
    <property type="entry name" value="NucS_C"/>
</dbReference>
<dbReference type="Proteomes" id="UP000256485">
    <property type="component" value="Unassembled WGS sequence"/>
</dbReference>
<evidence type="ECO:0000256" key="1">
    <source>
        <dbReference type="ARBA" id="ARBA00022490"/>
    </source>
</evidence>